<evidence type="ECO:0000313" key="2">
    <source>
        <dbReference type="EMBL" id="XCN26706.1"/>
    </source>
</evidence>
<name>A0AAU8KTZ9_9VIRU</name>
<evidence type="ECO:0000256" key="1">
    <source>
        <dbReference type="SAM" id="MobiDB-lite"/>
    </source>
</evidence>
<feature type="region of interest" description="Disordered" evidence="1">
    <location>
        <begin position="483"/>
        <end position="504"/>
    </location>
</feature>
<protein>
    <submittedName>
        <fullName evidence="2">Uncharacterized protein</fullName>
    </submittedName>
</protein>
<proteinExistence type="predicted"/>
<accession>A0AAU8KTZ9</accession>
<reference evidence="2" key="1">
    <citation type="submission" date="2024-05" db="EMBL/GenBank/DDBJ databases">
        <title>Defense systems in Pseudomonas aeruginosa.</title>
        <authorList>
            <person name="van den Berg D.F."/>
            <person name="Costa R.A."/>
        </authorList>
    </citation>
    <scope>NUCLEOTIDE SEQUENCE</scope>
</reference>
<sequence length="579" mass="62264">MTIYTQDAPALDRRTLLDIPADTGDVFGAAFESAFSTNPSSSIVRMEELRQAEEGRGFTNDSDSIVVQPRLEPDTPLLSAEDARARVAESGLDIKVPDQGIRQGALEILIDRHRAQAARQQIMARAGSGTMPAQIAASLGASLLDPLNIASAFVPVVGEARYANLLAMAASPLGRAGVRAGVGALEGAVGAAIIEPLPLLAAAQDQTDYGLSDSLANIALGGLLGGGLHTAGGAISDALKRRVVSELDAQPSVAAAIRTEPTARRQVDYGRLFDDDPDVALRQSLARGLEADQANLYQAARSQAIEEIRPSLVSERVGNVADLRAELTRLEARAQALPDTFKARAKEFQGPRVSRKQAERMARDAIATESEQISVRREQINAEIERNRSGEMARQDIAALNRGEVPERLAGRVEARAAQIMEGYRQRPLGAAVKTARQVAEESDWTIRDAALRTAVSQAMTGRDIAVADLFDLQNPAKAAQAMDNLRRPQERRVDPEGAAESRRIDELKSTDDLEDARQALADDEALSREILDQLPEDQRAMVEAMGREEFALADAEAAKAEKYSKAYRAAALCEIGRG</sequence>
<feature type="compositionally biased region" description="Basic and acidic residues" evidence="1">
    <location>
        <begin position="485"/>
        <end position="504"/>
    </location>
</feature>
<dbReference type="EMBL" id="PP813864">
    <property type="protein sequence ID" value="XCN26706.1"/>
    <property type="molecule type" value="Genomic_DNA"/>
</dbReference>
<organism evidence="2">
    <name type="scientific">Pseudomonas phage vB_PaeP_FBPa42</name>
    <dbReference type="NCBI Taxonomy" id="3231240"/>
    <lineage>
        <taxon>Viruses</taxon>
    </lineage>
</organism>